<protein>
    <submittedName>
        <fullName evidence="2">Uncharacterized protein</fullName>
    </submittedName>
</protein>
<reference evidence="2" key="1">
    <citation type="submission" date="2018-02" db="EMBL/GenBank/DDBJ databases">
        <title>Rhizophora mucronata_Transcriptome.</title>
        <authorList>
            <person name="Meera S.P."/>
            <person name="Sreeshan A."/>
            <person name="Augustine A."/>
        </authorList>
    </citation>
    <scope>NUCLEOTIDE SEQUENCE</scope>
    <source>
        <tissue evidence="2">Leaf</tissue>
    </source>
</reference>
<feature type="transmembrane region" description="Helical" evidence="1">
    <location>
        <begin position="6"/>
        <end position="26"/>
    </location>
</feature>
<sequence>MYSLLSIAPSLIEILVNIFTFSLLPVSMSNTFNGLSADT</sequence>
<evidence type="ECO:0000313" key="2">
    <source>
        <dbReference type="EMBL" id="MBX37263.1"/>
    </source>
</evidence>
<dbReference type="EMBL" id="GGEC01056779">
    <property type="protein sequence ID" value="MBX37263.1"/>
    <property type="molecule type" value="Transcribed_RNA"/>
</dbReference>
<proteinExistence type="predicted"/>
<organism evidence="2">
    <name type="scientific">Rhizophora mucronata</name>
    <name type="common">Asiatic mangrove</name>
    <dbReference type="NCBI Taxonomy" id="61149"/>
    <lineage>
        <taxon>Eukaryota</taxon>
        <taxon>Viridiplantae</taxon>
        <taxon>Streptophyta</taxon>
        <taxon>Embryophyta</taxon>
        <taxon>Tracheophyta</taxon>
        <taxon>Spermatophyta</taxon>
        <taxon>Magnoliopsida</taxon>
        <taxon>eudicotyledons</taxon>
        <taxon>Gunneridae</taxon>
        <taxon>Pentapetalae</taxon>
        <taxon>rosids</taxon>
        <taxon>fabids</taxon>
        <taxon>Malpighiales</taxon>
        <taxon>Rhizophoraceae</taxon>
        <taxon>Rhizophora</taxon>
    </lineage>
</organism>
<accession>A0A2P2N470</accession>
<keyword evidence="1" id="KW-1133">Transmembrane helix</keyword>
<keyword evidence="1" id="KW-0812">Transmembrane</keyword>
<dbReference type="AlphaFoldDB" id="A0A2P2N470"/>
<keyword evidence="1" id="KW-0472">Membrane</keyword>
<evidence type="ECO:0000256" key="1">
    <source>
        <dbReference type="SAM" id="Phobius"/>
    </source>
</evidence>
<name>A0A2P2N470_RHIMU</name>